<evidence type="ECO:0000256" key="7">
    <source>
        <dbReference type="ARBA" id="ARBA00023014"/>
    </source>
</evidence>
<evidence type="ECO:0000256" key="5">
    <source>
        <dbReference type="ARBA" id="ARBA00022898"/>
    </source>
</evidence>
<keyword evidence="4" id="KW-0479">Metal-binding</keyword>
<keyword evidence="6" id="KW-0408">Iron</keyword>
<dbReference type="PANTHER" id="PTHR11601:SF34">
    <property type="entry name" value="CYSTEINE DESULFURASE"/>
    <property type="match status" value="1"/>
</dbReference>
<feature type="domain" description="Aminotransferase class V" evidence="9">
    <location>
        <begin position="4"/>
        <end position="369"/>
    </location>
</feature>
<dbReference type="InterPro" id="IPR016454">
    <property type="entry name" value="Cysteine_dSase"/>
</dbReference>
<proteinExistence type="inferred from homology"/>
<dbReference type="InterPro" id="IPR015422">
    <property type="entry name" value="PyrdxlP-dep_Trfase_small"/>
</dbReference>
<dbReference type="InterPro" id="IPR000192">
    <property type="entry name" value="Aminotrans_V_dom"/>
</dbReference>
<comment type="similarity">
    <text evidence="2">Belongs to the class-V pyridoxal-phosphate-dependent aminotransferase family. NifS/IscS subfamily.</text>
</comment>
<comment type="catalytic activity">
    <reaction evidence="8">
        <text>(sulfur carrier)-H + L-cysteine = (sulfur carrier)-SH + L-alanine</text>
        <dbReference type="Rhea" id="RHEA:43892"/>
        <dbReference type="Rhea" id="RHEA-COMP:14737"/>
        <dbReference type="Rhea" id="RHEA-COMP:14739"/>
        <dbReference type="ChEBI" id="CHEBI:29917"/>
        <dbReference type="ChEBI" id="CHEBI:35235"/>
        <dbReference type="ChEBI" id="CHEBI:57972"/>
        <dbReference type="ChEBI" id="CHEBI:64428"/>
        <dbReference type="EC" id="2.8.1.7"/>
    </reaction>
</comment>
<dbReference type="Pfam" id="PF00266">
    <property type="entry name" value="Aminotran_5"/>
    <property type="match status" value="1"/>
</dbReference>
<dbReference type="PIRSF" id="PIRSF005572">
    <property type="entry name" value="NifS"/>
    <property type="match status" value="1"/>
</dbReference>
<evidence type="ECO:0000256" key="8">
    <source>
        <dbReference type="ARBA" id="ARBA00050776"/>
    </source>
</evidence>
<keyword evidence="5" id="KW-0663">Pyridoxal phosphate</keyword>
<evidence type="ECO:0000313" key="11">
    <source>
        <dbReference type="Proteomes" id="UP000664034"/>
    </source>
</evidence>
<evidence type="ECO:0000256" key="6">
    <source>
        <dbReference type="ARBA" id="ARBA00023004"/>
    </source>
</evidence>
<gene>
    <name evidence="10" type="ORF">J2I47_06690</name>
</gene>
<evidence type="ECO:0000259" key="9">
    <source>
        <dbReference type="Pfam" id="PF00266"/>
    </source>
</evidence>
<sequence length="383" mass="41342">MQRVYFDNAATTRLDPVVLEAMLPLMQENFGNPSSIHGHGRVVRSAIEKARKTVAGLLNAAPAEIFFTSGGTEADNTAILGSIDTYGITHAITSPLEHHAVLHTLEYLAKSGKIKLSLVAIDEAGRLDYDHLETLLKTNPNSLVSLMHGNNEIGNLLDMSRVGDLCQEYGAIWHSDTVQTMGHYRHDLQTLKADFIVGAAHKFHGPKGVGFLYTRPTERGSIHPFIHGGAQERNRRGGTENVYGIVGLAKALEIAYAEMAEHRAHIEGLKQRMIDQLRAQIDDVQFNGLSADLDQSLYTVLSVSLPPSDISDMLLFNLDIAGISASGGSACSSGSEVGSHVLGALPGLDPNRGNIRFSFGKYNTADEVDFAVAKVAELYVGVA</sequence>
<keyword evidence="11" id="KW-1185">Reference proteome</keyword>
<comment type="caution">
    <text evidence="10">The sequence shown here is derived from an EMBL/GenBank/DDBJ whole genome shotgun (WGS) entry which is preliminary data.</text>
</comment>
<protein>
    <submittedName>
        <fullName evidence="10">Cysteine desulfurase</fullName>
    </submittedName>
</protein>
<dbReference type="GO" id="GO:0051536">
    <property type="term" value="F:iron-sulfur cluster binding"/>
    <property type="evidence" value="ECO:0007669"/>
    <property type="project" value="UniProtKB-KW"/>
</dbReference>
<organism evidence="10 11">
    <name type="scientific">Fibrella rubiginis</name>
    <dbReference type="NCBI Taxonomy" id="2817060"/>
    <lineage>
        <taxon>Bacteria</taxon>
        <taxon>Pseudomonadati</taxon>
        <taxon>Bacteroidota</taxon>
        <taxon>Cytophagia</taxon>
        <taxon>Cytophagales</taxon>
        <taxon>Spirosomataceae</taxon>
        <taxon>Fibrella</taxon>
    </lineage>
</organism>
<dbReference type="SUPFAM" id="SSF53383">
    <property type="entry name" value="PLP-dependent transferases"/>
    <property type="match status" value="1"/>
</dbReference>
<name>A0A939GC65_9BACT</name>
<dbReference type="GO" id="GO:0031071">
    <property type="term" value="F:cysteine desulfurase activity"/>
    <property type="evidence" value="ECO:0007669"/>
    <property type="project" value="UniProtKB-EC"/>
</dbReference>
<dbReference type="EMBL" id="JAFMYV010000002">
    <property type="protein sequence ID" value="MBO0936229.1"/>
    <property type="molecule type" value="Genomic_DNA"/>
</dbReference>
<reference evidence="10" key="1">
    <citation type="submission" date="2021-03" db="EMBL/GenBank/DDBJ databases">
        <title>Fibrella sp. HMF5335 genome sequencing and assembly.</title>
        <authorList>
            <person name="Kang H."/>
            <person name="Kim H."/>
            <person name="Bae S."/>
            <person name="Joh K."/>
        </authorList>
    </citation>
    <scope>NUCLEOTIDE SEQUENCE</scope>
    <source>
        <strain evidence="10">HMF5335</strain>
    </source>
</reference>
<evidence type="ECO:0000256" key="1">
    <source>
        <dbReference type="ARBA" id="ARBA00001933"/>
    </source>
</evidence>
<dbReference type="Gene3D" id="3.90.1150.10">
    <property type="entry name" value="Aspartate Aminotransferase, domain 1"/>
    <property type="match status" value="1"/>
</dbReference>
<accession>A0A939GC65</accession>
<comment type="cofactor">
    <cofactor evidence="1">
        <name>pyridoxal 5'-phosphate</name>
        <dbReference type="ChEBI" id="CHEBI:597326"/>
    </cofactor>
</comment>
<dbReference type="RefSeq" id="WP_207363764.1">
    <property type="nucleotide sequence ID" value="NZ_JAFMYV010000002.1"/>
</dbReference>
<keyword evidence="7" id="KW-0411">Iron-sulfur</keyword>
<evidence type="ECO:0000256" key="3">
    <source>
        <dbReference type="ARBA" id="ARBA00022679"/>
    </source>
</evidence>
<dbReference type="Gene3D" id="3.40.640.10">
    <property type="entry name" value="Type I PLP-dependent aspartate aminotransferase-like (Major domain)"/>
    <property type="match status" value="1"/>
</dbReference>
<evidence type="ECO:0000256" key="4">
    <source>
        <dbReference type="ARBA" id="ARBA00022723"/>
    </source>
</evidence>
<dbReference type="InterPro" id="IPR015421">
    <property type="entry name" value="PyrdxlP-dep_Trfase_major"/>
</dbReference>
<dbReference type="InterPro" id="IPR015424">
    <property type="entry name" value="PyrdxlP-dep_Trfase"/>
</dbReference>
<evidence type="ECO:0000256" key="2">
    <source>
        <dbReference type="ARBA" id="ARBA00006490"/>
    </source>
</evidence>
<keyword evidence="3" id="KW-0808">Transferase</keyword>
<evidence type="ECO:0000313" key="10">
    <source>
        <dbReference type="EMBL" id="MBO0936229.1"/>
    </source>
</evidence>
<dbReference type="PANTHER" id="PTHR11601">
    <property type="entry name" value="CYSTEINE DESULFURYLASE FAMILY MEMBER"/>
    <property type="match status" value="1"/>
</dbReference>
<dbReference type="Gene3D" id="1.10.260.50">
    <property type="match status" value="1"/>
</dbReference>
<dbReference type="Proteomes" id="UP000664034">
    <property type="component" value="Unassembled WGS sequence"/>
</dbReference>
<dbReference type="GO" id="GO:0046872">
    <property type="term" value="F:metal ion binding"/>
    <property type="evidence" value="ECO:0007669"/>
    <property type="project" value="UniProtKB-KW"/>
</dbReference>
<dbReference type="AlphaFoldDB" id="A0A939GC65"/>